<dbReference type="Proteomes" id="UP000812270">
    <property type="component" value="Unassembled WGS sequence"/>
</dbReference>
<comment type="caution">
    <text evidence="1">The sequence shown here is derived from an EMBL/GenBank/DDBJ whole genome shotgun (WGS) entry which is preliminary data.</text>
</comment>
<accession>A0A9E2S838</accession>
<organism evidence="1 2">
    <name type="scientific">Pinibacter aurantiacus</name>
    <dbReference type="NCBI Taxonomy" id="2851599"/>
    <lineage>
        <taxon>Bacteria</taxon>
        <taxon>Pseudomonadati</taxon>
        <taxon>Bacteroidota</taxon>
        <taxon>Chitinophagia</taxon>
        <taxon>Chitinophagales</taxon>
        <taxon>Chitinophagaceae</taxon>
        <taxon>Pinibacter</taxon>
    </lineage>
</organism>
<dbReference type="EMBL" id="JAHSPG010000004">
    <property type="protein sequence ID" value="MBV4357357.1"/>
    <property type="molecule type" value="Genomic_DNA"/>
</dbReference>
<proteinExistence type="predicted"/>
<sequence>MKTKELENALHIIGFWLNQDNAVINELLNSDVNIITQFVNPFRKELNKNLLSEKTEKGQIDLIKYYIFEFHELLGFFRHYSKILLEGCLGNYDGHQYYHTSVEGHERKLDSFENYVVISHQLFTLLFDEIQLCCIRVNIDFFSTCEELSFSTDFVDSGITFGLQKSKRLEPISSKYDLTFFTNEANIPNQDLVSQTIQYFENERSEYFEPLTFLNLLWEQFNFINENIPEQKEAIDHLNQLPLDDLEKHILFGFIIKWFGGYPLESPLTKDSVPYFNFKRDLLDIFLNYPGATPEKEFCKRNFKEQNELRAAGIALQNFINNNVPMQTTLNEILQSKNDREFRNFDELFFEINKREILGEQQTGDNFLMLRSKYKFQFDAWLISKKDWLYGDTTSYKNFLTIEIFVQYTDFEKNESQISAFLQSLSSEESFRLFTENFEKIKSRFRVSRKATKEDCENFPRLKEGDTISYDPSYTTSIEAFTLLSEYYAAVYLELEKHLFLEKYKVYNKDTIKAELMAIEDFIKDANAVSLNEAIGKFNKSIGDGEKYVYRRIKAEYYKHLEVSKYPLISSIGNSEAQVYGRYFLFYEFLKDQLEINDDKICTVPFIGALLSKHLHIPESVLNAYFSLVPQPKKREDVPEYYSGDLNYHNSPYRVSVYGAYPLMKYWEMIELNIESSNDEHGHFKNWKRDIVLKALKNYARGFQKGFNSFLPDVVDNMDSLSNAEIIRLKKIKNFAFNWLENDPCFSESIGGGEPFKNWFNDGIKGGYFYKAWYLILDNYIAFEPLFKPPANTPQVESSVILNQPDLEQMSNSNIRINSSKRDYYANMQNELTASFLTDGQYPKITDGNHMMQLLETFYGKWKLYDFLMRHEDLRGPFTKNVIIEEIKSIENFILRTDSIDYNDAANLFEALPFGQQDTRENIYYRLKRGFYYNNPLWKNALIKNGNIEDSLTVSDEMVFVYGKYFVYYEHLKSLLEKCSDESDFLEEPIRSAGYFSIQSKNQQSIDAKKPVIDKFKVLSFEELFINPKLIDQCLSLLRNPDRPLINDKNEFLRHKGAFILWLDILERKKMFTQVFKNDDERAKTLIHNFPGLEISKSLFRQPNKRAKEDFKAYFENELAQIKL</sequence>
<dbReference type="AlphaFoldDB" id="A0A9E2S838"/>
<gene>
    <name evidence="1" type="ORF">KTO63_09380</name>
</gene>
<protein>
    <submittedName>
        <fullName evidence="1">Uncharacterized protein</fullName>
    </submittedName>
</protein>
<dbReference type="RefSeq" id="WP_217791000.1">
    <property type="nucleotide sequence ID" value="NZ_JAHSPG010000004.1"/>
</dbReference>
<evidence type="ECO:0000313" key="1">
    <source>
        <dbReference type="EMBL" id="MBV4357357.1"/>
    </source>
</evidence>
<keyword evidence="2" id="KW-1185">Reference proteome</keyword>
<name>A0A9E2S838_9BACT</name>
<evidence type="ECO:0000313" key="2">
    <source>
        <dbReference type="Proteomes" id="UP000812270"/>
    </source>
</evidence>
<reference evidence="1" key="1">
    <citation type="submission" date="2021-06" db="EMBL/GenBank/DDBJ databases">
        <authorList>
            <person name="Huq M.A."/>
        </authorList>
    </citation>
    <scope>NUCLEOTIDE SEQUENCE</scope>
    <source>
        <strain evidence="1">MAH-26</strain>
    </source>
</reference>